<dbReference type="Gene3D" id="3.90.550.10">
    <property type="entry name" value="Spore Coat Polysaccharide Biosynthesis Protein SpsA, Chain A"/>
    <property type="match status" value="1"/>
</dbReference>
<keyword evidence="4" id="KW-0175">Coiled coil</keyword>
<feature type="coiled-coil region" evidence="4">
    <location>
        <begin position="504"/>
        <end position="556"/>
    </location>
</feature>
<dbReference type="PANTHER" id="PTHR43179">
    <property type="entry name" value="RHAMNOSYLTRANSFERASE WBBL"/>
    <property type="match status" value="1"/>
</dbReference>
<dbReference type="InterPro" id="IPR029044">
    <property type="entry name" value="Nucleotide-diphossugar_trans"/>
</dbReference>
<dbReference type="Pfam" id="PF00535">
    <property type="entry name" value="Glycos_transf_2"/>
    <property type="match status" value="1"/>
</dbReference>
<dbReference type="AlphaFoldDB" id="A5G837"/>
<dbReference type="CAZy" id="GT2">
    <property type="family name" value="Glycosyltransferase Family 2"/>
</dbReference>
<dbReference type="SUPFAM" id="SSF53448">
    <property type="entry name" value="Nucleotide-diphospho-sugar transferases"/>
    <property type="match status" value="1"/>
</dbReference>
<dbReference type="OrthoDB" id="9771846at2"/>
<evidence type="ECO:0000313" key="6">
    <source>
        <dbReference type="EMBL" id="ABQ27955.1"/>
    </source>
</evidence>
<dbReference type="HOGENOM" id="CLU_468311_0_0_7"/>
<evidence type="ECO:0000256" key="3">
    <source>
        <dbReference type="ARBA" id="ARBA00022679"/>
    </source>
</evidence>
<name>A5G837_GEOUR</name>
<evidence type="ECO:0000256" key="4">
    <source>
        <dbReference type="SAM" id="Coils"/>
    </source>
</evidence>
<sequence length="582" mass="65440">MGNIRYSISIVVLNNLDITKKCLQLIEANSGPDYELIISDNGSVDGTAEFLRDYSLCHANCKIISYAYNTGFGHPHNQALLEARGEYFVVLNNDIFIHESGWLEKLSRCFDENARLAIVGFTGGYSALDDIGHGVKEPARGEYIQASCLMIPRRMADSFGLFAEEYELAYWEDVDLSLRYRQMGFDIQLVSCLHEHIDNATSATIDKVLLSRVRARNHKTFQKRWSGYLEKRSFTGRVLICAVTDSLDSLLAVTTVLQRLKDEQLLVNFDLITNHPEVFLLHPAVDACFLPNEVPDHEGYDRIIDLDFSSIPPGQPVVLALAEQAVVTITRLFPVLHLDSLKQTIATPFLVPGKEYAVLTVSCEDEHFEQIKALVAEAGYEPVIVEVLDDGAAYSIDNGERVDFRAMAAAVSTSRLLIGPSGVPLKVAQALGVPVIAIFRQGEDPLALGIDFARASWIFARSDLPRQLEDVLNEEGDRAEAELAYLQKSILQRMADYNALWLGYRGQTERIEQIAQEYAELENQFRCKSLEYDEIIARQEQVIAEYDHKISALENSLIWRVTSPIRRMIDFMLNQFRGNSCG</sequence>
<keyword evidence="7" id="KW-1185">Reference proteome</keyword>
<accession>A5G837</accession>
<dbReference type="CDD" id="cd04186">
    <property type="entry name" value="GT_2_like_c"/>
    <property type="match status" value="1"/>
</dbReference>
<gene>
    <name evidence="6" type="ordered locus">Gura_3804</name>
</gene>
<evidence type="ECO:0000313" key="7">
    <source>
        <dbReference type="Proteomes" id="UP000006695"/>
    </source>
</evidence>
<dbReference type="PANTHER" id="PTHR43179:SF12">
    <property type="entry name" value="GALACTOFURANOSYLTRANSFERASE GLFT2"/>
    <property type="match status" value="1"/>
</dbReference>
<dbReference type="RefSeq" id="WP_011940604.1">
    <property type="nucleotide sequence ID" value="NC_009483.1"/>
</dbReference>
<organism evidence="6 7">
    <name type="scientific">Geotalea uraniireducens (strain Rf4)</name>
    <name type="common">Geobacter uraniireducens</name>
    <dbReference type="NCBI Taxonomy" id="351605"/>
    <lineage>
        <taxon>Bacteria</taxon>
        <taxon>Pseudomonadati</taxon>
        <taxon>Thermodesulfobacteriota</taxon>
        <taxon>Desulfuromonadia</taxon>
        <taxon>Geobacterales</taxon>
        <taxon>Geobacteraceae</taxon>
        <taxon>Geotalea</taxon>
    </lineage>
</organism>
<dbReference type="EMBL" id="CP000698">
    <property type="protein sequence ID" value="ABQ27955.1"/>
    <property type="molecule type" value="Genomic_DNA"/>
</dbReference>
<keyword evidence="3 6" id="KW-0808">Transferase</keyword>
<reference evidence="6 7" key="1">
    <citation type="submission" date="2007-05" db="EMBL/GenBank/DDBJ databases">
        <title>Complete sequence of Geobacter uraniireducens Rf4.</title>
        <authorList>
            <consortium name="US DOE Joint Genome Institute"/>
            <person name="Copeland A."/>
            <person name="Lucas S."/>
            <person name="Lapidus A."/>
            <person name="Barry K."/>
            <person name="Detter J.C."/>
            <person name="Glavina del Rio T."/>
            <person name="Hammon N."/>
            <person name="Israni S."/>
            <person name="Dalin E."/>
            <person name="Tice H."/>
            <person name="Pitluck S."/>
            <person name="Chertkov O."/>
            <person name="Brettin T."/>
            <person name="Bruce D."/>
            <person name="Han C."/>
            <person name="Schmutz J."/>
            <person name="Larimer F."/>
            <person name="Land M."/>
            <person name="Hauser L."/>
            <person name="Kyrpides N."/>
            <person name="Mikhailova N."/>
            <person name="Shelobolina E."/>
            <person name="Aklujkar M."/>
            <person name="Lovley D."/>
            <person name="Richardson P."/>
        </authorList>
    </citation>
    <scope>NUCLEOTIDE SEQUENCE [LARGE SCALE GENOMIC DNA]</scope>
    <source>
        <strain evidence="6 7">Rf4</strain>
    </source>
</reference>
<dbReference type="KEGG" id="gur:Gura_3804"/>
<evidence type="ECO:0000259" key="5">
    <source>
        <dbReference type="Pfam" id="PF00535"/>
    </source>
</evidence>
<keyword evidence="2" id="KW-0328">Glycosyltransferase</keyword>
<dbReference type="SUPFAM" id="SSF53756">
    <property type="entry name" value="UDP-Glycosyltransferase/glycogen phosphorylase"/>
    <property type="match status" value="1"/>
</dbReference>
<dbReference type="Gene3D" id="3.40.50.2000">
    <property type="entry name" value="Glycogen Phosphorylase B"/>
    <property type="match status" value="1"/>
</dbReference>
<feature type="domain" description="Glycosyltransferase 2-like" evidence="5">
    <location>
        <begin position="7"/>
        <end position="127"/>
    </location>
</feature>
<evidence type="ECO:0000256" key="2">
    <source>
        <dbReference type="ARBA" id="ARBA00022676"/>
    </source>
</evidence>
<protein>
    <submittedName>
        <fullName evidence="6">Glycosyl transferase, family 2</fullName>
    </submittedName>
</protein>
<dbReference type="GO" id="GO:0016757">
    <property type="term" value="F:glycosyltransferase activity"/>
    <property type="evidence" value="ECO:0007669"/>
    <property type="project" value="UniProtKB-KW"/>
</dbReference>
<comment type="similarity">
    <text evidence="1">Belongs to the glycosyltransferase 2 family.</text>
</comment>
<evidence type="ECO:0000256" key="1">
    <source>
        <dbReference type="ARBA" id="ARBA00006739"/>
    </source>
</evidence>
<dbReference type="Proteomes" id="UP000006695">
    <property type="component" value="Chromosome"/>
</dbReference>
<dbReference type="InterPro" id="IPR001173">
    <property type="entry name" value="Glyco_trans_2-like"/>
</dbReference>
<proteinExistence type="inferred from homology"/>
<dbReference type="STRING" id="351605.Gura_3804"/>